<protein>
    <submittedName>
        <fullName evidence="2">Uncharacterized protein</fullName>
    </submittedName>
</protein>
<feature type="compositionally biased region" description="Low complexity" evidence="1">
    <location>
        <begin position="36"/>
        <end position="49"/>
    </location>
</feature>
<feature type="compositionally biased region" description="Low complexity" evidence="1">
    <location>
        <begin position="78"/>
        <end position="96"/>
    </location>
</feature>
<name>A0A0A9CRJ3_ARUDO</name>
<sequence>MRHVYKLCLYPSLVLAATPHPERENNFSPAQAAAAASLELAAASSPQPAGRCLSPTHRPPPRRRRQGHRAPQASTPDAATPDGGTQPGPGATATEPMPELTAICAGK</sequence>
<accession>A0A0A9CRJ3</accession>
<evidence type="ECO:0000256" key="1">
    <source>
        <dbReference type="SAM" id="MobiDB-lite"/>
    </source>
</evidence>
<evidence type="ECO:0000313" key="2">
    <source>
        <dbReference type="EMBL" id="JAD76020.1"/>
    </source>
</evidence>
<dbReference type="EMBL" id="GBRH01221875">
    <property type="protein sequence ID" value="JAD76020.1"/>
    <property type="molecule type" value="Transcribed_RNA"/>
</dbReference>
<reference evidence="2" key="1">
    <citation type="submission" date="2014-09" db="EMBL/GenBank/DDBJ databases">
        <authorList>
            <person name="Magalhaes I.L.F."/>
            <person name="Oliveira U."/>
            <person name="Santos F.R."/>
            <person name="Vidigal T.H.D.A."/>
            <person name="Brescovit A.D."/>
            <person name="Santos A.J."/>
        </authorList>
    </citation>
    <scope>NUCLEOTIDE SEQUENCE</scope>
    <source>
        <tissue evidence="2">Shoot tissue taken approximately 20 cm above the soil surface</tissue>
    </source>
</reference>
<feature type="region of interest" description="Disordered" evidence="1">
    <location>
        <begin position="36"/>
        <end position="107"/>
    </location>
</feature>
<dbReference type="AlphaFoldDB" id="A0A0A9CRJ3"/>
<feature type="compositionally biased region" description="Basic residues" evidence="1">
    <location>
        <begin position="59"/>
        <end position="68"/>
    </location>
</feature>
<reference evidence="2" key="2">
    <citation type="journal article" date="2015" name="Data Brief">
        <title>Shoot transcriptome of the giant reed, Arundo donax.</title>
        <authorList>
            <person name="Barrero R.A."/>
            <person name="Guerrero F.D."/>
            <person name="Moolhuijzen P."/>
            <person name="Goolsby J.A."/>
            <person name="Tidwell J."/>
            <person name="Bellgard S.E."/>
            <person name="Bellgard M.I."/>
        </authorList>
    </citation>
    <scope>NUCLEOTIDE SEQUENCE</scope>
    <source>
        <tissue evidence="2">Shoot tissue taken approximately 20 cm above the soil surface</tissue>
    </source>
</reference>
<proteinExistence type="predicted"/>
<organism evidence="2">
    <name type="scientific">Arundo donax</name>
    <name type="common">Giant reed</name>
    <name type="synonym">Donax arundinaceus</name>
    <dbReference type="NCBI Taxonomy" id="35708"/>
    <lineage>
        <taxon>Eukaryota</taxon>
        <taxon>Viridiplantae</taxon>
        <taxon>Streptophyta</taxon>
        <taxon>Embryophyta</taxon>
        <taxon>Tracheophyta</taxon>
        <taxon>Spermatophyta</taxon>
        <taxon>Magnoliopsida</taxon>
        <taxon>Liliopsida</taxon>
        <taxon>Poales</taxon>
        <taxon>Poaceae</taxon>
        <taxon>PACMAD clade</taxon>
        <taxon>Arundinoideae</taxon>
        <taxon>Arundineae</taxon>
        <taxon>Arundo</taxon>
    </lineage>
</organism>